<organism evidence="2 3">
    <name type="scientific">Rhodopseudomonas palustris</name>
    <dbReference type="NCBI Taxonomy" id="1076"/>
    <lineage>
        <taxon>Bacteria</taxon>
        <taxon>Pseudomonadati</taxon>
        <taxon>Pseudomonadota</taxon>
        <taxon>Alphaproteobacteria</taxon>
        <taxon>Hyphomicrobiales</taxon>
        <taxon>Nitrobacteraceae</taxon>
        <taxon>Rhodopseudomonas</taxon>
    </lineage>
</organism>
<evidence type="ECO:0000313" key="3">
    <source>
        <dbReference type="Proteomes" id="UP000285523"/>
    </source>
</evidence>
<proteinExistence type="predicted"/>
<feature type="region of interest" description="Disordered" evidence="1">
    <location>
        <begin position="61"/>
        <end position="96"/>
    </location>
</feature>
<comment type="caution">
    <text evidence="2">The sequence shown here is derived from an EMBL/GenBank/DDBJ whole genome shotgun (WGS) entry which is preliminary data.</text>
</comment>
<protein>
    <submittedName>
        <fullName evidence="2">Uncharacterized protein</fullName>
    </submittedName>
</protein>
<name>A0A418VJL6_RHOPL</name>
<dbReference type="Proteomes" id="UP000285523">
    <property type="component" value="Unassembled WGS sequence"/>
</dbReference>
<evidence type="ECO:0000256" key="1">
    <source>
        <dbReference type="SAM" id="MobiDB-lite"/>
    </source>
</evidence>
<gene>
    <name evidence="2" type="ORF">D4Q52_06775</name>
</gene>
<reference evidence="2 3" key="1">
    <citation type="submission" date="2018-09" db="EMBL/GenBank/DDBJ databases">
        <title>Draft genome sequence of Rhodopseudomonas palustris 2.1.18.</title>
        <authorList>
            <person name="Robertson S.L."/>
            <person name="Meyer T.E."/>
            <person name="Kyndt J.A."/>
        </authorList>
    </citation>
    <scope>NUCLEOTIDE SEQUENCE [LARGE SCALE GENOMIC DNA]</scope>
    <source>
        <strain evidence="2 3">2.1.18</strain>
    </source>
</reference>
<evidence type="ECO:0000313" key="2">
    <source>
        <dbReference type="EMBL" id="RJF76313.1"/>
    </source>
</evidence>
<accession>A0A418VJL6</accession>
<dbReference type="AlphaFoldDB" id="A0A418VJL6"/>
<sequence>MVPALRAALACHRLFVDHASGLSDAEAIVGNGDYYAVARSPTSSAGDYLDKTFAVEQLPVRMRRASGERRDTETAPGRAQELSAPLVAGLGSGMRE</sequence>
<dbReference type="EMBL" id="QYYD01000005">
    <property type="protein sequence ID" value="RJF76313.1"/>
    <property type="molecule type" value="Genomic_DNA"/>
</dbReference>